<name>A0A078A2R5_STYLE</name>
<evidence type="ECO:0000313" key="2">
    <source>
        <dbReference type="Proteomes" id="UP000039865"/>
    </source>
</evidence>
<organism evidence="1 2">
    <name type="scientific">Stylonychia lemnae</name>
    <name type="common">Ciliate</name>
    <dbReference type="NCBI Taxonomy" id="5949"/>
    <lineage>
        <taxon>Eukaryota</taxon>
        <taxon>Sar</taxon>
        <taxon>Alveolata</taxon>
        <taxon>Ciliophora</taxon>
        <taxon>Intramacronucleata</taxon>
        <taxon>Spirotrichea</taxon>
        <taxon>Stichotrichia</taxon>
        <taxon>Sporadotrichida</taxon>
        <taxon>Oxytrichidae</taxon>
        <taxon>Stylonychinae</taxon>
        <taxon>Stylonychia</taxon>
    </lineage>
</organism>
<accession>A0A078A2R5</accession>
<dbReference type="AlphaFoldDB" id="A0A078A2R5"/>
<gene>
    <name evidence="1" type="primary">Contig12252.g13088</name>
    <name evidence="1" type="ORF">STYLEM_4798</name>
</gene>
<keyword evidence="2" id="KW-1185">Reference proteome</keyword>
<protein>
    <submittedName>
        <fullName evidence="1">Uncharacterized protein</fullName>
    </submittedName>
</protein>
<dbReference type="InParanoid" id="A0A078A2R5"/>
<evidence type="ECO:0000313" key="1">
    <source>
        <dbReference type="EMBL" id="CDW75803.1"/>
    </source>
</evidence>
<reference evidence="1 2" key="1">
    <citation type="submission" date="2014-06" db="EMBL/GenBank/DDBJ databases">
        <authorList>
            <person name="Swart Estienne"/>
        </authorList>
    </citation>
    <scope>NUCLEOTIDE SEQUENCE [LARGE SCALE GENOMIC DNA]</scope>
    <source>
        <strain evidence="1 2">130c</strain>
    </source>
</reference>
<sequence length="274" mass="31014">MLQIENRVDLISAGNKMFEQIRVSVKAGHMPSLPINTKIETNAADLTGTVIYKIDERQQSKKNNTNDDLTPILFIICADTPQETIYPSDYKKLFMFISPSIFDRQKFIRKKLKVTLVQRIAIIIKFFTKVEYPMQLLRITSIFLSDDMDEVGSSISKLSLLQRVVLLKSAISSKIALASKNFPLDAKYLGDSFIHNTITEEIRLIMVPIQIIGSHLLPIYMKYRGPHIAANPSPIQAIVIDIVSCLFITISIMQTYPTHGLIAPTKVAFCHTYH</sequence>
<dbReference type="Proteomes" id="UP000039865">
    <property type="component" value="Unassembled WGS sequence"/>
</dbReference>
<proteinExistence type="predicted"/>
<dbReference type="EMBL" id="CCKQ01004645">
    <property type="protein sequence ID" value="CDW75803.1"/>
    <property type="molecule type" value="Genomic_DNA"/>
</dbReference>